<dbReference type="SMART" id="SM00271">
    <property type="entry name" value="DnaJ"/>
    <property type="match status" value="1"/>
</dbReference>
<keyword evidence="6" id="KW-0694">RNA-binding</keyword>
<accession>A0A0L0SSA9</accession>
<reference evidence="12" key="2">
    <citation type="submission" date="2009-11" db="EMBL/GenBank/DDBJ databases">
        <title>The Genome Sequence of Allomyces macrogynus strain ATCC 38327.</title>
        <authorList>
            <consortium name="The Broad Institute Genome Sequencing Platform"/>
            <person name="Russ C."/>
            <person name="Cuomo C."/>
            <person name="Shea T."/>
            <person name="Young S.K."/>
            <person name="Zeng Q."/>
            <person name="Koehrsen M."/>
            <person name="Haas B."/>
            <person name="Borodovsky M."/>
            <person name="Guigo R."/>
            <person name="Alvarado L."/>
            <person name="Berlin A."/>
            <person name="Borenstein D."/>
            <person name="Chen Z."/>
            <person name="Engels R."/>
            <person name="Freedman E."/>
            <person name="Gellesch M."/>
            <person name="Goldberg J."/>
            <person name="Griggs A."/>
            <person name="Gujja S."/>
            <person name="Heiman D."/>
            <person name="Hepburn T."/>
            <person name="Howarth C."/>
            <person name="Jen D."/>
            <person name="Larson L."/>
            <person name="Lewis B."/>
            <person name="Mehta T."/>
            <person name="Park D."/>
            <person name="Pearson M."/>
            <person name="Roberts A."/>
            <person name="Saif S."/>
            <person name="Shenoy N."/>
            <person name="Sisk P."/>
            <person name="Stolte C."/>
            <person name="Sykes S."/>
            <person name="Walk T."/>
            <person name="White J."/>
            <person name="Yandava C."/>
            <person name="Burger G."/>
            <person name="Gray M.W."/>
            <person name="Holland P.W.H."/>
            <person name="King N."/>
            <person name="Lang F.B.F."/>
            <person name="Roger A.J."/>
            <person name="Ruiz-Trillo I."/>
            <person name="Lander E."/>
            <person name="Nusbaum C."/>
        </authorList>
    </citation>
    <scope>NUCLEOTIDE SEQUENCE [LARGE SCALE GENOMIC DNA]</scope>
    <source>
        <strain evidence="12">ATCC 38327</strain>
    </source>
</reference>
<dbReference type="InterPro" id="IPR052094">
    <property type="entry name" value="Pre-mRNA-splicing_ERAD"/>
</dbReference>
<keyword evidence="5" id="KW-0539">Nucleus</keyword>
<feature type="region of interest" description="Disordered" evidence="8">
    <location>
        <begin position="306"/>
        <end position="340"/>
    </location>
</feature>
<proteinExistence type="predicted"/>
<feature type="domain" description="RRM" evidence="10">
    <location>
        <begin position="193"/>
        <end position="257"/>
    </location>
</feature>
<evidence type="ECO:0000313" key="12">
    <source>
        <dbReference type="Proteomes" id="UP000054350"/>
    </source>
</evidence>
<evidence type="ECO:0000256" key="6">
    <source>
        <dbReference type="PROSITE-ProRule" id="PRU00176"/>
    </source>
</evidence>
<dbReference type="EMBL" id="GG745347">
    <property type="protein sequence ID" value="KNE65381.1"/>
    <property type="molecule type" value="Genomic_DNA"/>
</dbReference>
<evidence type="ECO:0000313" key="11">
    <source>
        <dbReference type="EMBL" id="KNE65381.1"/>
    </source>
</evidence>
<dbReference type="InterPro" id="IPR018253">
    <property type="entry name" value="DnaJ_domain_CS"/>
</dbReference>
<dbReference type="AlphaFoldDB" id="A0A0L0SSA9"/>
<dbReference type="SUPFAM" id="SSF54928">
    <property type="entry name" value="RNA-binding domain, RBD"/>
    <property type="match status" value="1"/>
</dbReference>
<dbReference type="InterPro" id="IPR012677">
    <property type="entry name" value="Nucleotide-bd_a/b_plait_sf"/>
</dbReference>
<dbReference type="GO" id="GO:0000390">
    <property type="term" value="P:spliceosomal complex disassembly"/>
    <property type="evidence" value="ECO:0007669"/>
    <property type="project" value="TreeGrafter"/>
</dbReference>
<dbReference type="eggNOG" id="KOG0691">
    <property type="taxonomic scope" value="Eukaryota"/>
</dbReference>
<keyword evidence="4" id="KW-0143">Chaperone</keyword>
<evidence type="ECO:0000256" key="5">
    <source>
        <dbReference type="ARBA" id="ARBA00023242"/>
    </source>
</evidence>
<evidence type="ECO:0000256" key="4">
    <source>
        <dbReference type="ARBA" id="ARBA00023186"/>
    </source>
</evidence>
<evidence type="ECO:0000259" key="10">
    <source>
        <dbReference type="PROSITE" id="PS50102"/>
    </source>
</evidence>
<sequence length="340" mass="36707">MASSSNASNPLKDYDVQVDYYALLDITLDAEPGAIKKAYYKKSLELHPDKNRDNPDAATLFHQIKQAYELLSNEAAKTAYDAIVRQRQEQRARFEKMDAAKRQMREDLEARERAAELARKQTVKTELNRSAEIERLRSENAQKLRDHTAQLAHRAAASAHVVRSTSSASSPPTTDPAHRTLKCKWRVSRVQHTDLTLRAMFTPYGAVEQLLVAPIKPGKKTGTAVVQMARKEDAVAAMRAHTGGKLGKVDEVTWATGSPPPVSEPVQAPAAAPARPSTVSLGTAAATAVGARAILGQEADILRMMSARRVQPSASSRDAASSSGATGPTGGSSSSNRSET</sequence>
<dbReference type="InterPro" id="IPR035979">
    <property type="entry name" value="RBD_domain_sf"/>
</dbReference>
<dbReference type="GO" id="GO:0005681">
    <property type="term" value="C:spliceosomal complex"/>
    <property type="evidence" value="ECO:0007669"/>
    <property type="project" value="TreeGrafter"/>
</dbReference>
<evidence type="ECO:0000256" key="7">
    <source>
        <dbReference type="SAM" id="Coils"/>
    </source>
</evidence>
<evidence type="ECO:0008006" key="13">
    <source>
        <dbReference type="Google" id="ProtNLM"/>
    </source>
</evidence>
<reference evidence="11 12" key="1">
    <citation type="submission" date="2009-11" db="EMBL/GenBank/DDBJ databases">
        <title>Annotation of Allomyces macrogynus ATCC 38327.</title>
        <authorList>
            <consortium name="The Broad Institute Genome Sequencing Platform"/>
            <person name="Russ C."/>
            <person name="Cuomo C."/>
            <person name="Burger G."/>
            <person name="Gray M.W."/>
            <person name="Holland P.W.H."/>
            <person name="King N."/>
            <person name="Lang F.B.F."/>
            <person name="Roger A.J."/>
            <person name="Ruiz-Trillo I."/>
            <person name="Young S.K."/>
            <person name="Zeng Q."/>
            <person name="Gargeya S."/>
            <person name="Fitzgerald M."/>
            <person name="Haas B."/>
            <person name="Abouelleil A."/>
            <person name="Alvarado L."/>
            <person name="Arachchi H.M."/>
            <person name="Berlin A."/>
            <person name="Chapman S.B."/>
            <person name="Gearin G."/>
            <person name="Goldberg J."/>
            <person name="Griggs A."/>
            <person name="Gujja S."/>
            <person name="Hansen M."/>
            <person name="Heiman D."/>
            <person name="Howarth C."/>
            <person name="Larimer J."/>
            <person name="Lui A."/>
            <person name="MacDonald P.J.P."/>
            <person name="McCowen C."/>
            <person name="Montmayeur A."/>
            <person name="Murphy C."/>
            <person name="Neiman D."/>
            <person name="Pearson M."/>
            <person name="Priest M."/>
            <person name="Roberts A."/>
            <person name="Saif S."/>
            <person name="Shea T."/>
            <person name="Sisk P."/>
            <person name="Stolte C."/>
            <person name="Sykes S."/>
            <person name="Wortman J."/>
            <person name="Nusbaum C."/>
            <person name="Birren B."/>
        </authorList>
    </citation>
    <scope>NUCLEOTIDE SEQUENCE [LARGE SCALE GENOMIC DNA]</scope>
    <source>
        <strain evidence="11 12">ATCC 38327</strain>
    </source>
</reference>
<dbReference type="VEuPathDB" id="FungiDB:AMAG_11017"/>
<dbReference type="Pfam" id="PF00226">
    <property type="entry name" value="DnaJ"/>
    <property type="match status" value="1"/>
</dbReference>
<dbReference type="InterPro" id="IPR001623">
    <property type="entry name" value="DnaJ_domain"/>
</dbReference>
<dbReference type="CDD" id="cd06257">
    <property type="entry name" value="DnaJ"/>
    <property type="match status" value="1"/>
</dbReference>
<name>A0A0L0SSA9_ALLM3</name>
<dbReference type="Proteomes" id="UP000054350">
    <property type="component" value="Unassembled WGS sequence"/>
</dbReference>
<dbReference type="PROSITE" id="PS50102">
    <property type="entry name" value="RRM"/>
    <property type="match status" value="1"/>
</dbReference>
<organism evidence="11 12">
    <name type="scientific">Allomyces macrogynus (strain ATCC 38327)</name>
    <name type="common">Allomyces javanicus var. macrogynus</name>
    <dbReference type="NCBI Taxonomy" id="578462"/>
    <lineage>
        <taxon>Eukaryota</taxon>
        <taxon>Fungi</taxon>
        <taxon>Fungi incertae sedis</taxon>
        <taxon>Blastocladiomycota</taxon>
        <taxon>Blastocladiomycetes</taxon>
        <taxon>Blastocladiales</taxon>
        <taxon>Blastocladiaceae</taxon>
        <taxon>Allomyces</taxon>
    </lineage>
</organism>
<evidence type="ECO:0000256" key="3">
    <source>
        <dbReference type="ARBA" id="ARBA00022490"/>
    </source>
</evidence>
<dbReference type="Pfam" id="PF00076">
    <property type="entry name" value="RRM_1"/>
    <property type="match status" value="1"/>
</dbReference>
<comment type="subcellular location">
    <subcellularLocation>
        <location evidence="2">Cytoplasm</location>
    </subcellularLocation>
    <subcellularLocation>
        <location evidence="1">Nucleus</location>
    </subcellularLocation>
</comment>
<dbReference type="Gene3D" id="1.10.287.110">
    <property type="entry name" value="DnaJ domain"/>
    <property type="match status" value="1"/>
</dbReference>
<gene>
    <name evidence="11" type="ORF">AMAG_11017</name>
</gene>
<feature type="compositionally biased region" description="Low complexity" evidence="8">
    <location>
        <begin position="313"/>
        <end position="340"/>
    </location>
</feature>
<dbReference type="PRINTS" id="PR00625">
    <property type="entry name" value="JDOMAIN"/>
</dbReference>
<protein>
    <recommendedName>
        <fullName evidence="13">J domain-containing protein</fullName>
    </recommendedName>
</protein>
<evidence type="ECO:0000256" key="2">
    <source>
        <dbReference type="ARBA" id="ARBA00004496"/>
    </source>
</evidence>
<evidence type="ECO:0000256" key="1">
    <source>
        <dbReference type="ARBA" id="ARBA00004123"/>
    </source>
</evidence>
<keyword evidence="3" id="KW-0963">Cytoplasm</keyword>
<dbReference type="PANTHER" id="PTHR44313">
    <property type="entry name" value="DNAJ HOMOLOG SUBFAMILY C MEMBER 17"/>
    <property type="match status" value="1"/>
</dbReference>
<feature type="coiled-coil region" evidence="7">
    <location>
        <begin position="87"/>
        <end position="121"/>
    </location>
</feature>
<evidence type="ECO:0000256" key="8">
    <source>
        <dbReference type="SAM" id="MobiDB-lite"/>
    </source>
</evidence>
<feature type="domain" description="J" evidence="9">
    <location>
        <begin position="19"/>
        <end position="84"/>
    </location>
</feature>
<keyword evidence="12" id="KW-1185">Reference proteome</keyword>
<dbReference type="InterPro" id="IPR036869">
    <property type="entry name" value="J_dom_sf"/>
</dbReference>
<dbReference type="PROSITE" id="PS00636">
    <property type="entry name" value="DNAJ_1"/>
    <property type="match status" value="1"/>
</dbReference>
<dbReference type="GO" id="GO:0005737">
    <property type="term" value="C:cytoplasm"/>
    <property type="evidence" value="ECO:0007669"/>
    <property type="project" value="UniProtKB-SubCell"/>
</dbReference>
<dbReference type="OrthoDB" id="10250354at2759"/>
<dbReference type="SUPFAM" id="SSF46565">
    <property type="entry name" value="Chaperone J-domain"/>
    <property type="match status" value="1"/>
</dbReference>
<dbReference type="Gene3D" id="3.30.70.330">
    <property type="match status" value="1"/>
</dbReference>
<dbReference type="GO" id="GO:0003723">
    <property type="term" value="F:RNA binding"/>
    <property type="evidence" value="ECO:0007669"/>
    <property type="project" value="UniProtKB-UniRule"/>
</dbReference>
<dbReference type="PROSITE" id="PS50076">
    <property type="entry name" value="DNAJ_2"/>
    <property type="match status" value="1"/>
</dbReference>
<dbReference type="InterPro" id="IPR000504">
    <property type="entry name" value="RRM_dom"/>
</dbReference>
<keyword evidence="7" id="KW-0175">Coiled coil</keyword>
<evidence type="ECO:0000259" key="9">
    <source>
        <dbReference type="PROSITE" id="PS50076"/>
    </source>
</evidence>
<dbReference type="PANTHER" id="PTHR44313:SF1">
    <property type="entry name" value="DNAJ HOMOLOG SUBFAMILY C MEMBER 17"/>
    <property type="match status" value="1"/>
</dbReference>
<dbReference type="STRING" id="578462.A0A0L0SSA9"/>